<feature type="non-terminal residue" evidence="2">
    <location>
        <position position="117"/>
    </location>
</feature>
<comment type="caution">
    <text evidence="2">The sequence shown here is derived from an EMBL/GenBank/DDBJ whole genome shotgun (WGS) entry which is preliminary data.</text>
</comment>
<feature type="compositionally biased region" description="Basic and acidic residues" evidence="1">
    <location>
        <begin position="53"/>
        <end position="82"/>
    </location>
</feature>
<accession>A0A699R1C2</accession>
<evidence type="ECO:0000256" key="1">
    <source>
        <dbReference type="SAM" id="MobiDB-lite"/>
    </source>
</evidence>
<reference evidence="2" key="1">
    <citation type="journal article" date="2019" name="Sci. Rep.">
        <title>Draft genome of Tanacetum cinerariifolium, the natural source of mosquito coil.</title>
        <authorList>
            <person name="Yamashiro T."/>
            <person name="Shiraishi A."/>
            <person name="Satake H."/>
            <person name="Nakayama K."/>
        </authorList>
    </citation>
    <scope>NUCLEOTIDE SEQUENCE</scope>
</reference>
<gene>
    <name evidence="2" type="ORF">Tci_853169</name>
</gene>
<feature type="region of interest" description="Disordered" evidence="1">
    <location>
        <begin position="53"/>
        <end position="117"/>
    </location>
</feature>
<sequence>MIRKQVGNLSTHTTKYASPALTQKVFTNITRVGKGFSRVEIPLFESKLVEQQVDKEGDADENVKEVHAGDVAKGDVSTDHGEVPTVAEEPSIPSPTPPTPTPQPPQDIPLTSQVNDV</sequence>
<name>A0A699R1C2_TANCI</name>
<dbReference type="EMBL" id="BKCJ011078761">
    <property type="protein sequence ID" value="GFC81199.1"/>
    <property type="molecule type" value="Genomic_DNA"/>
</dbReference>
<organism evidence="2">
    <name type="scientific">Tanacetum cinerariifolium</name>
    <name type="common">Dalmatian daisy</name>
    <name type="synonym">Chrysanthemum cinerariifolium</name>
    <dbReference type="NCBI Taxonomy" id="118510"/>
    <lineage>
        <taxon>Eukaryota</taxon>
        <taxon>Viridiplantae</taxon>
        <taxon>Streptophyta</taxon>
        <taxon>Embryophyta</taxon>
        <taxon>Tracheophyta</taxon>
        <taxon>Spermatophyta</taxon>
        <taxon>Magnoliopsida</taxon>
        <taxon>eudicotyledons</taxon>
        <taxon>Gunneridae</taxon>
        <taxon>Pentapetalae</taxon>
        <taxon>asterids</taxon>
        <taxon>campanulids</taxon>
        <taxon>Asterales</taxon>
        <taxon>Asteraceae</taxon>
        <taxon>Asteroideae</taxon>
        <taxon>Anthemideae</taxon>
        <taxon>Anthemidinae</taxon>
        <taxon>Tanacetum</taxon>
    </lineage>
</organism>
<evidence type="ECO:0000313" key="2">
    <source>
        <dbReference type="EMBL" id="GFC81199.1"/>
    </source>
</evidence>
<protein>
    <submittedName>
        <fullName evidence="2">Uncharacterized protein</fullName>
    </submittedName>
</protein>
<feature type="compositionally biased region" description="Pro residues" evidence="1">
    <location>
        <begin position="92"/>
        <end position="107"/>
    </location>
</feature>
<dbReference type="AlphaFoldDB" id="A0A699R1C2"/>
<proteinExistence type="predicted"/>